<dbReference type="SUPFAM" id="SSF48371">
    <property type="entry name" value="ARM repeat"/>
    <property type="match status" value="1"/>
</dbReference>
<dbReference type="InterPro" id="IPR015943">
    <property type="entry name" value="WD40/YVTN_repeat-like_dom_sf"/>
</dbReference>
<gene>
    <name evidence="5" type="ORF">DdX_07564</name>
</gene>
<dbReference type="GO" id="GO:0010506">
    <property type="term" value="P:regulation of autophagy"/>
    <property type="evidence" value="ECO:0007669"/>
    <property type="project" value="TreeGrafter"/>
</dbReference>
<dbReference type="PANTHER" id="PTHR12848">
    <property type="entry name" value="REGULATORY-ASSOCIATED PROTEIN OF MTOR"/>
    <property type="match status" value="1"/>
</dbReference>
<dbReference type="InterPro" id="IPR036322">
    <property type="entry name" value="WD40_repeat_dom_sf"/>
</dbReference>
<comment type="similarity">
    <text evidence="1">Belongs to the WD repeat RAPTOR family.</text>
</comment>
<dbReference type="EMBL" id="JAKKPZ010000010">
    <property type="protein sequence ID" value="KAI1716505.1"/>
    <property type="molecule type" value="Genomic_DNA"/>
</dbReference>
<evidence type="ECO:0000313" key="6">
    <source>
        <dbReference type="Proteomes" id="UP001201812"/>
    </source>
</evidence>
<dbReference type="Gene3D" id="1.25.10.10">
    <property type="entry name" value="Leucine-rich Repeat Variant"/>
    <property type="match status" value="1"/>
</dbReference>
<keyword evidence="2" id="KW-0853">WD repeat</keyword>
<dbReference type="GO" id="GO:0038202">
    <property type="term" value="P:TORC1 signaling"/>
    <property type="evidence" value="ECO:0007669"/>
    <property type="project" value="TreeGrafter"/>
</dbReference>
<protein>
    <submittedName>
        <fullName evidence="5">Target of rapamycin complex 1 subunit mip1</fullName>
    </submittedName>
</protein>
<evidence type="ECO:0000259" key="4">
    <source>
        <dbReference type="SMART" id="SM01302"/>
    </source>
</evidence>
<dbReference type="PRINTS" id="PR01547">
    <property type="entry name" value="YEAST176DUF"/>
</dbReference>
<dbReference type="InterPro" id="IPR011989">
    <property type="entry name" value="ARM-like"/>
</dbReference>
<dbReference type="InterPro" id="IPR016024">
    <property type="entry name" value="ARM-type_fold"/>
</dbReference>
<evidence type="ECO:0000256" key="2">
    <source>
        <dbReference type="ARBA" id="ARBA00022574"/>
    </source>
</evidence>
<dbReference type="GO" id="GO:0071230">
    <property type="term" value="P:cellular response to amino acid stimulus"/>
    <property type="evidence" value="ECO:0007669"/>
    <property type="project" value="TreeGrafter"/>
</dbReference>
<evidence type="ECO:0000256" key="1">
    <source>
        <dbReference type="ARBA" id="ARBA00009257"/>
    </source>
</evidence>
<accession>A0AAD4R549</accession>
<dbReference type="SUPFAM" id="SSF50978">
    <property type="entry name" value="WD40 repeat-like"/>
    <property type="match status" value="1"/>
</dbReference>
<proteinExistence type="inferred from homology"/>
<feature type="domain" description="Raptor N-terminal CASPase-like" evidence="4">
    <location>
        <begin position="37"/>
        <end position="190"/>
    </location>
</feature>
<dbReference type="GO" id="GO:0005737">
    <property type="term" value="C:cytoplasm"/>
    <property type="evidence" value="ECO:0007669"/>
    <property type="project" value="TreeGrafter"/>
</dbReference>
<dbReference type="InterPro" id="IPR004083">
    <property type="entry name" value="Raptor"/>
</dbReference>
<dbReference type="PANTHER" id="PTHR12848:SF16">
    <property type="entry name" value="REGULATORY-ASSOCIATED PROTEIN OF MTOR"/>
    <property type="match status" value="1"/>
</dbReference>
<dbReference type="GO" id="GO:0031931">
    <property type="term" value="C:TORC1 complex"/>
    <property type="evidence" value="ECO:0007669"/>
    <property type="project" value="InterPro"/>
</dbReference>
<reference evidence="5" key="1">
    <citation type="submission" date="2022-01" db="EMBL/GenBank/DDBJ databases">
        <title>Genome Sequence Resource for Two Populations of Ditylenchus destructor, the Migratory Endoparasitic Phytonematode.</title>
        <authorList>
            <person name="Zhang H."/>
            <person name="Lin R."/>
            <person name="Xie B."/>
        </authorList>
    </citation>
    <scope>NUCLEOTIDE SEQUENCE</scope>
    <source>
        <strain evidence="5">BazhouSP</strain>
    </source>
</reference>
<dbReference type="GO" id="GO:0030307">
    <property type="term" value="P:positive regulation of cell growth"/>
    <property type="evidence" value="ECO:0007669"/>
    <property type="project" value="TreeGrafter"/>
</dbReference>
<dbReference type="Gene3D" id="2.130.10.10">
    <property type="entry name" value="YVTN repeat-like/Quinoprotein amine dehydrogenase"/>
    <property type="match status" value="1"/>
</dbReference>
<organism evidence="5 6">
    <name type="scientific">Ditylenchus destructor</name>
    <dbReference type="NCBI Taxonomy" id="166010"/>
    <lineage>
        <taxon>Eukaryota</taxon>
        <taxon>Metazoa</taxon>
        <taxon>Ecdysozoa</taxon>
        <taxon>Nematoda</taxon>
        <taxon>Chromadorea</taxon>
        <taxon>Rhabditida</taxon>
        <taxon>Tylenchina</taxon>
        <taxon>Tylenchomorpha</taxon>
        <taxon>Sphaerularioidea</taxon>
        <taxon>Anguinidae</taxon>
        <taxon>Anguininae</taxon>
        <taxon>Ditylenchus</taxon>
    </lineage>
</organism>
<name>A0AAD4R549_9BILA</name>
<evidence type="ECO:0000313" key="5">
    <source>
        <dbReference type="EMBL" id="KAI1716505.1"/>
    </source>
</evidence>
<dbReference type="GO" id="GO:0009267">
    <property type="term" value="P:cellular response to starvation"/>
    <property type="evidence" value="ECO:0007669"/>
    <property type="project" value="TreeGrafter"/>
</dbReference>
<dbReference type="InterPro" id="IPR029347">
    <property type="entry name" value="Raptor_N"/>
</dbReference>
<dbReference type="SMART" id="SM00320">
    <property type="entry name" value="WD40"/>
    <property type="match status" value="5"/>
</dbReference>
<dbReference type="GO" id="GO:0030674">
    <property type="term" value="F:protein-macromolecule adaptor activity"/>
    <property type="evidence" value="ECO:0007669"/>
    <property type="project" value="TreeGrafter"/>
</dbReference>
<dbReference type="SMART" id="SM01302">
    <property type="entry name" value="Raptor_N"/>
    <property type="match status" value="1"/>
</dbReference>
<sequence length="1377" mass="154799">MHGAEKVWFREARHVEEITCPTLEIDNKDDWRKIRERMKTVSVALVLCLNVGVDPPDIEKPVPCARKQAWVDPTQSSPQKTAQKISSNLQKIYENLQPRARYKNCIDPTVDCVKKLCSSLRKNAKGERVLFHFNGHGVPKPTDAGEIWVFNKNITQYIPLSLFDLQSWMGSPSVFLWDCSSAGTVVNMFLRFADDHCMRWMEEYHQFRDQYPPSIPEEGTPSTSNTPQAGHMYNNIPPHMQPASALQLGACSAGENLPYSNPDLPADLFTCCLTTPIQTSLLCHMLKTGTKNKFPPNIIDEIPGKLTDRRTLLGELNWIFTAITDTIAWSALPCETFQKLFRQDLLIASLFRSFLLAERIMFENGCHVVSQPSLPSTRSHPCWEYWDLTLDLCLSNLYNLLTEKGSSIMQMGGSWFVPTSMRHNRLIELPIFSYADSEYAYSRFFIEQLQAFEVWLKFGSDKNRPPQQLPVLLQVLLSQVHRIRALELLAKFVDLGSWAVMAALSVGIFPYVLKLLQCGTRELRPSLAFIWAKILSVDLLCPLGDRTVLYSNVDKYACQNELIKEKGYSYFIQILNDPSVGARLKIVPAFVLATLIYNNYKPAQERLIANDYIHLCIELLSNSQVMKCRMLCLWLLIGLGRLWADYDKARWLAIRSVAYERVEEFLNDDVPEVRAAAVYALGCFVHNRSRHSEHATTIDNEVCDTICGKCTYDGSVLVRAELAVAIQWFIIDFETRFSELSLELDRKINPAKIVNRLPSSLEIDAEDEPPNRLLAPESSALKKSLSSFSSILSYPRRTRDKNVVNEQSIPDPNAEENVNDPFERIWLSVLHLCFDPFKNVAEMGMKLVGHIWNVAKSTETSKQKAISNTISAINRDNDDATSSASVRFMIGSPGVATNGQATRKLSAIENTLAQMRQCSSMADMVTNGLIETSSTNFTPKRSLYGTQSGRYKVEEVNDAESPIMPIVTTQFVDWCSKTFTQPIYKTIYEEQSSSTSTRNCMVDSDTPFTVAFPSDWALHTYEGLKQKSQKDLDILKSKKARCETQFVHFRNERTVTCATWSFLRPYIYVCDGEKDAITDLMVANGLAHELLITGTRNGLIQVWNPTFSPHGHEMISSPKLVTSAYLLNDVPRIASKKGHDTLYCWDQNHGQIVCGGNFRICRIWDAWCEKATLDLVLKNKSSPGNITTSLTADLSANMVATGFGDGTLAVYDVRLPPDECQIMRLRDFKAPIIGSSILDGQFLIAGSNDGDIKIYEPRMFHESTVEFNVLDSPLGDESSKASSVSLMHIQQSGKLVACALNDSTVRIYDALGTACLSKNRYSPIIVSRGTPSDMSSLSPTAMRFHQSKVMLGIATTDNCFAAFGLPSLDQTIDGKRI</sequence>
<evidence type="ECO:0000256" key="3">
    <source>
        <dbReference type="ARBA" id="ARBA00022737"/>
    </source>
</evidence>
<comment type="caution">
    <text evidence="5">The sequence shown here is derived from an EMBL/GenBank/DDBJ whole genome shotgun (WGS) entry which is preliminary data.</text>
</comment>
<dbReference type="Pfam" id="PF14538">
    <property type="entry name" value="Raptor_N"/>
    <property type="match status" value="1"/>
</dbReference>
<dbReference type="Proteomes" id="UP001201812">
    <property type="component" value="Unassembled WGS sequence"/>
</dbReference>
<keyword evidence="6" id="KW-1185">Reference proteome</keyword>
<dbReference type="InterPro" id="IPR001680">
    <property type="entry name" value="WD40_rpt"/>
</dbReference>
<keyword evidence="3" id="KW-0677">Repeat</keyword>